<feature type="region of interest" description="Disordered" evidence="8">
    <location>
        <begin position="325"/>
        <end position="348"/>
    </location>
</feature>
<comment type="caution">
    <text evidence="11">The sequence shown here is derived from an EMBL/GenBank/DDBJ whole genome shotgun (WGS) entry which is preliminary data.</text>
</comment>
<dbReference type="InterPro" id="IPR003593">
    <property type="entry name" value="AAA+_ATPase"/>
</dbReference>
<dbReference type="SUPFAM" id="SSF52540">
    <property type="entry name" value="P-loop containing nucleoside triphosphate hydrolases"/>
    <property type="match status" value="1"/>
</dbReference>
<protein>
    <recommendedName>
        <fullName evidence="10">ABC transporter domain-containing protein</fullName>
    </recommendedName>
</protein>
<keyword evidence="7 9" id="KW-0472">Membrane</keyword>
<name>A0A9W9KSF0_9EURO</name>
<keyword evidence="12" id="KW-1185">Reference proteome</keyword>
<dbReference type="OrthoDB" id="66620at2759"/>
<keyword evidence="3 9" id="KW-0812">Transmembrane</keyword>
<dbReference type="GO" id="GO:0005524">
    <property type="term" value="F:ATP binding"/>
    <property type="evidence" value="ECO:0007669"/>
    <property type="project" value="UniProtKB-KW"/>
</dbReference>
<dbReference type="Pfam" id="PF19055">
    <property type="entry name" value="ABC2_membrane_7"/>
    <property type="match status" value="1"/>
</dbReference>
<dbReference type="CDD" id="cd03213">
    <property type="entry name" value="ABCG_EPDR"/>
    <property type="match status" value="1"/>
</dbReference>
<evidence type="ECO:0000256" key="1">
    <source>
        <dbReference type="ARBA" id="ARBA00004141"/>
    </source>
</evidence>
<evidence type="ECO:0000256" key="7">
    <source>
        <dbReference type="ARBA" id="ARBA00023136"/>
    </source>
</evidence>
<accession>A0A9W9KSF0</accession>
<dbReference type="Gene3D" id="3.40.50.300">
    <property type="entry name" value="P-loop containing nucleotide triphosphate hydrolases"/>
    <property type="match status" value="1"/>
</dbReference>
<evidence type="ECO:0000256" key="4">
    <source>
        <dbReference type="ARBA" id="ARBA00022741"/>
    </source>
</evidence>
<evidence type="ECO:0000313" key="12">
    <source>
        <dbReference type="Proteomes" id="UP001149165"/>
    </source>
</evidence>
<dbReference type="PROSITE" id="PS50893">
    <property type="entry name" value="ABC_TRANSPORTER_2"/>
    <property type="match status" value="1"/>
</dbReference>
<evidence type="ECO:0000256" key="8">
    <source>
        <dbReference type="SAM" id="MobiDB-lite"/>
    </source>
</evidence>
<dbReference type="PANTHER" id="PTHR48041">
    <property type="entry name" value="ABC TRANSPORTER G FAMILY MEMBER 28"/>
    <property type="match status" value="1"/>
</dbReference>
<dbReference type="Proteomes" id="UP001149165">
    <property type="component" value="Unassembled WGS sequence"/>
</dbReference>
<feature type="domain" description="ABC transporter" evidence="10">
    <location>
        <begin position="60"/>
        <end position="302"/>
    </location>
</feature>
<evidence type="ECO:0000256" key="5">
    <source>
        <dbReference type="ARBA" id="ARBA00022840"/>
    </source>
</evidence>
<proteinExistence type="predicted"/>
<keyword evidence="2" id="KW-0813">Transport</keyword>
<feature type="transmembrane region" description="Helical" evidence="9">
    <location>
        <begin position="522"/>
        <end position="539"/>
    </location>
</feature>
<keyword evidence="6 9" id="KW-1133">Transmembrane helix</keyword>
<dbReference type="InterPro" id="IPR003439">
    <property type="entry name" value="ABC_transporter-like_ATP-bd"/>
</dbReference>
<sequence>MFLFVFFHIKRRRGLAKRREEKESLGWNMEMRSEDQDNSDTGDWLELLFSLDSNNVGMELEFENISLRKPKTRDFILSGVTGKAHSKSLTGIMGQSGSGKTTLTNILVGKVRADSGSLMLNKVPRDLAKGYHFPALIGFVPQDDIVHPHLTVFENILHSARIRLGGKLNDQAIQERVNLVIDGLGLTKVKSSVVGSPQKPIISGGERKRVSIGLELVAAPQVLILDEPTSGLDAQAALSIMALLKRFSREGLTVICVVHQPRVEIFEALDSLLVLEQGQCIYSGKAMDAKQYFEDQGFRFNPTLNPADLIIDIASGKFEAGRSKLEEWKHPGSPNETMAPSSSGESDREYTDLSFRNIEADYNKRQLAVFVVEITGAALTGTLIGLVAHEFHGQVFQGIYLSPFSTLSSAVNYGTVTEIGVLTCLAISFSAAYPSVATFAEEELVFKRESHSGHSESAYFIGKAISVLPRLFLAALHFTTVYLVLATPFASFNMLLTLNFLYFYCIYGLGSVAIAISNRANSPLVCLLMAIVIAVLGGSQPRLATVKTWHLEWLWDMSPGLWFTEAVVNEHVKRLEYLYDMKVAGFQTGYTFGRTGFDSG</sequence>
<keyword evidence="5" id="KW-0067">ATP-binding</keyword>
<evidence type="ECO:0000259" key="10">
    <source>
        <dbReference type="PROSITE" id="PS50893"/>
    </source>
</evidence>
<dbReference type="InterPro" id="IPR017871">
    <property type="entry name" value="ABC_transporter-like_CS"/>
</dbReference>
<keyword evidence="4" id="KW-0547">Nucleotide-binding</keyword>
<evidence type="ECO:0000256" key="9">
    <source>
        <dbReference type="SAM" id="Phobius"/>
    </source>
</evidence>
<dbReference type="SMART" id="SM00382">
    <property type="entry name" value="AAA"/>
    <property type="match status" value="1"/>
</dbReference>
<evidence type="ECO:0000256" key="2">
    <source>
        <dbReference type="ARBA" id="ARBA00022448"/>
    </source>
</evidence>
<feature type="transmembrane region" description="Helical" evidence="9">
    <location>
        <begin position="492"/>
        <end position="516"/>
    </location>
</feature>
<dbReference type="GO" id="GO:0016887">
    <property type="term" value="F:ATP hydrolysis activity"/>
    <property type="evidence" value="ECO:0007669"/>
    <property type="project" value="InterPro"/>
</dbReference>
<dbReference type="PROSITE" id="PS00211">
    <property type="entry name" value="ABC_TRANSPORTER_1"/>
    <property type="match status" value="1"/>
</dbReference>
<feature type="compositionally biased region" description="Polar residues" evidence="8">
    <location>
        <begin position="334"/>
        <end position="344"/>
    </location>
</feature>
<dbReference type="GO" id="GO:0016020">
    <property type="term" value="C:membrane"/>
    <property type="evidence" value="ECO:0007669"/>
    <property type="project" value="UniProtKB-SubCell"/>
</dbReference>
<dbReference type="InterPro" id="IPR050352">
    <property type="entry name" value="ABCG_transporters"/>
</dbReference>
<reference evidence="11" key="2">
    <citation type="journal article" date="2023" name="IMA Fungus">
        <title>Comparative genomic study of the Penicillium genus elucidates a diverse pangenome and 15 lateral gene transfer events.</title>
        <authorList>
            <person name="Petersen C."/>
            <person name="Sorensen T."/>
            <person name="Nielsen M.R."/>
            <person name="Sondergaard T.E."/>
            <person name="Sorensen J.L."/>
            <person name="Fitzpatrick D.A."/>
            <person name="Frisvad J.C."/>
            <person name="Nielsen K.L."/>
        </authorList>
    </citation>
    <scope>NUCLEOTIDE SEQUENCE</scope>
    <source>
        <strain evidence="11">IBT 30069</strain>
    </source>
</reference>
<organism evidence="11 12">
    <name type="scientific">Penicillium angulare</name>
    <dbReference type="NCBI Taxonomy" id="116970"/>
    <lineage>
        <taxon>Eukaryota</taxon>
        <taxon>Fungi</taxon>
        <taxon>Dikarya</taxon>
        <taxon>Ascomycota</taxon>
        <taxon>Pezizomycotina</taxon>
        <taxon>Eurotiomycetes</taxon>
        <taxon>Eurotiomycetidae</taxon>
        <taxon>Eurotiales</taxon>
        <taxon>Aspergillaceae</taxon>
        <taxon>Penicillium</taxon>
    </lineage>
</organism>
<dbReference type="PANTHER" id="PTHR48041:SF91">
    <property type="entry name" value="ABC TRANSPORTER G FAMILY MEMBER 28"/>
    <property type="match status" value="1"/>
</dbReference>
<dbReference type="InterPro" id="IPR043926">
    <property type="entry name" value="ABCG_dom"/>
</dbReference>
<dbReference type="InterPro" id="IPR027417">
    <property type="entry name" value="P-loop_NTPase"/>
</dbReference>
<evidence type="ECO:0000256" key="6">
    <source>
        <dbReference type="ARBA" id="ARBA00022989"/>
    </source>
</evidence>
<dbReference type="EMBL" id="JAPQKH010000001">
    <property type="protein sequence ID" value="KAJ5116658.1"/>
    <property type="molecule type" value="Genomic_DNA"/>
</dbReference>
<dbReference type="GO" id="GO:0140359">
    <property type="term" value="F:ABC-type transporter activity"/>
    <property type="evidence" value="ECO:0007669"/>
    <property type="project" value="InterPro"/>
</dbReference>
<reference evidence="11" key="1">
    <citation type="submission" date="2022-11" db="EMBL/GenBank/DDBJ databases">
        <authorList>
            <person name="Petersen C."/>
        </authorList>
    </citation>
    <scope>NUCLEOTIDE SEQUENCE</scope>
    <source>
        <strain evidence="11">IBT 30069</strain>
    </source>
</reference>
<dbReference type="Pfam" id="PF00005">
    <property type="entry name" value="ABC_tran"/>
    <property type="match status" value="1"/>
</dbReference>
<feature type="transmembrane region" description="Helical" evidence="9">
    <location>
        <begin position="467"/>
        <end position="485"/>
    </location>
</feature>
<evidence type="ECO:0000313" key="11">
    <source>
        <dbReference type="EMBL" id="KAJ5116658.1"/>
    </source>
</evidence>
<dbReference type="AlphaFoldDB" id="A0A9W9KSF0"/>
<evidence type="ECO:0000256" key="3">
    <source>
        <dbReference type="ARBA" id="ARBA00022692"/>
    </source>
</evidence>
<comment type="subcellular location">
    <subcellularLocation>
        <location evidence="1">Membrane</location>
        <topology evidence="1">Multi-pass membrane protein</topology>
    </subcellularLocation>
</comment>
<gene>
    <name evidence="11" type="ORF">N7456_001006</name>
</gene>